<feature type="transmembrane region" description="Helical" evidence="2">
    <location>
        <begin position="16"/>
        <end position="38"/>
    </location>
</feature>
<keyword evidence="2" id="KW-0812">Transmembrane</keyword>
<comment type="caution">
    <text evidence="3">The sequence shown here is derived from an EMBL/GenBank/DDBJ whole genome shotgun (WGS) entry which is preliminary data.</text>
</comment>
<protein>
    <recommendedName>
        <fullName evidence="5">Secreted protein</fullName>
    </recommendedName>
</protein>
<accession>A0ABN2D6N2</accession>
<evidence type="ECO:0000256" key="2">
    <source>
        <dbReference type="SAM" id="Phobius"/>
    </source>
</evidence>
<dbReference type="Proteomes" id="UP001501470">
    <property type="component" value="Unassembled WGS sequence"/>
</dbReference>
<dbReference type="EMBL" id="BAAAQD010000046">
    <property type="protein sequence ID" value="GAA1571510.1"/>
    <property type="molecule type" value="Genomic_DNA"/>
</dbReference>
<organism evidence="3 4">
    <name type="scientific">Dactylosporangium maewongense</name>
    <dbReference type="NCBI Taxonomy" id="634393"/>
    <lineage>
        <taxon>Bacteria</taxon>
        <taxon>Bacillati</taxon>
        <taxon>Actinomycetota</taxon>
        <taxon>Actinomycetes</taxon>
        <taxon>Micromonosporales</taxon>
        <taxon>Micromonosporaceae</taxon>
        <taxon>Dactylosporangium</taxon>
    </lineage>
</organism>
<evidence type="ECO:0000313" key="4">
    <source>
        <dbReference type="Proteomes" id="UP001501470"/>
    </source>
</evidence>
<evidence type="ECO:0008006" key="5">
    <source>
        <dbReference type="Google" id="ProtNLM"/>
    </source>
</evidence>
<reference evidence="3 4" key="1">
    <citation type="journal article" date="2019" name="Int. J. Syst. Evol. Microbiol.">
        <title>The Global Catalogue of Microorganisms (GCM) 10K type strain sequencing project: providing services to taxonomists for standard genome sequencing and annotation.</title>
        <authorList>
            <consortium name="The Broad Institute Genomics Platform"/>
            <consortium name="The Broad Institute Genome Sequencing Center for Infectious Disease"/>
            <person name="Wu L."/>
            <person name="Ma J."/>
        </authorList>
    </citation>
    <scope>NUCLEOTIDE SEQUENCE [LARGE SCALE GENOMIC DNA]</scope>
    <source>
        <strain evidence="3 4">JCM 15933</strain>
    </source>
</reference>
<keyword evidence="2" id="KW-0472">Membrane</keyword>
<proteinExistence type="predicted"/>
<name>A0ABN2D6N2_9ACTN</name>
<evidence type="ECO:0000256" key="1">
    <source>
        <dbReference type="SAM" id="MobiDB-lite"/>
    </source>
</evidence>
<keyword evidence="4" id="KW-1185">Reference proteome</keyword>
<gene>
    <name evidence="3" type="ORF">GCM10009827_111790</name>
</gene>
<evidence type="ECO:0000313" key="3">
    <source>
        <dbReference type="EMBL" id="GAA1571510.1"/>
    </source>
</evidence>
<keyword evidence="2" id="KW-1133">Transmembrane helix</keyword>
<feature type="region of interest" description="Disordered" evidence="1">
    <location>
        <begin position="47"/>
        <end position="74"/>
    </location>
</feature>
<sequence>MSATGVNVAVAADAGVAAATTTVAVAATSAATVAIVTCGRVRRMPIQKPFSGRVQKRKEHRDADGPHRYRKVNI</sequence>